<proteinExistence type="predicted"/>
<evidence type="ECO:0000313" key="2">
    <source>
        <dbReference type="Proteomes" id="UP001321473"/>
    </source>
</evidence>
<dbReference type="EMBL" id="JARKHS020014118">
    <property type="protein sequence ID" value="KAK8775469.1"/>
    <property type="molecule type" value="Genomic_DNA"/>
</dbReference>
<accession>A0AAQ4EL03</accession>
<keyword evidence="2" id="KW-1185">Reference proteome</keyword>
<dbReference type="Proteomes" id="UP001321473">
    <property type="component" value="Unassembled WGS sequence"/>
</dbReference>
<comment type="caution">
    <text evidence="1">The sequence shown here is derived from an EMBL/GenBank/DDBJ whole genome shotgun (WGS) entry which is preliminary data.</text>
</comment>
<protein>
    <submittedName>
        <fullName evidence="1">Uncharacterized protein</fullName>
    </submittedName>
</protein>
<organism evidence="1 2">
    <name type="scientific">Amblyomma americanum</name>
    <name type="common">Lone star tick</name>
    <dbReference type="NCBI Taxonomy" id="6943"/>
    <lineage>
        <taxon>Eukaryota</taxon>
        <taxon>Metazoa</taxon>
        <taxon>Ecdysozoa</taxon>
        <taxon>Arthropoda</taxon>
        <taxon>Chelicerata</taxon>
        <taxon>Arachnida</taxon>
        <taxon>Acari</taxon>
        <taxon>Parasitiformes</taxon>
        <taxon>Ixodida</taxon>
        <taxon>Ixodoidea</taxon>
        <taxon>Ixodidae</taxon>
        <taxon>Amblyomminae</taxon>
        <taxon>Amblyomma</taxon>
    </lineage>
</organism>
<name>A0AAQ4EL03_AMBAM</name>
<dbReference type="AlphaFoldDB" id="A0AAQ4EL03"/>
<reference evidence="1 2" key="1">
    <citation type="journal article" date="2023" name="Arcadia Sci">
        <title>De novo assembly of a long-read Amblyomma americanum tick genome.</title>
        <authorList>
            <person name="Chou S."/>
            <person name="Poskanzer K.E."/>
            <person name="Rollins M."/>
            <person name="Thuy-Boun P.S."/>
        </authorList>
    </citation>
    <scope>NUCLEOTIDE SEQUENCE [LARGE SCALE GENOMIC DNA]</scope>
    <source>
        <strain evidence="1">F_SG_1</strain>
        <tissue evidence="1">Salivary glands</tissue>
    </source>
</reference>
<sequence length="73" mass="8081">MAEVLVYCGIVFCLCIRLCYRVVLNCSSLALGPGDLAPQETLSFARIFFFCILLLQKKNACVLPNKNEPIGLI</sequence>
<evidence type="ECO:0000313" key="1">
    <source>
        <dbReference type="EMBL" id="KAK8775469.1"/>
    </source>
</evidence>
<gene>
    <name evidence="1" type="ORF">V5799_031189</name>
</gene>